<dbReference type="SUPFAM" id="SSF46589">
    <property type="entry name" value="tRNA-binding arm"/>
    <property type="match status" value="1"/>
</dbReference>
<name>A0A1F8H0B5_9BACT</name>
<dbReference type="InterPro" id="IPR045864">
    <property type="entry name" value="aa-tRNA-synth_II/BPL/LPL"/>
</dbReference>
<keyword evidence="4 9" id="KW-0067">ATP-binding</keyword>
<organism evidence="11 12">
    <name type="scientific">Candidatus Yanofskybacteria bacterium RIFCSPLOWO2_02_FULL_44_18</name>
    <dbReference type="NCBI Taxonomy" id="1802705"/>
    <lineage>
        <taxon>Bacteria</taxon>
        <taxon>Candidatus Yanofskyibacteriota</taxon>
    </lineage>
</organism>
<dbReference type="GO" id="GO:0005524">
    <property type="term" value="F:ATP binding"/>
    <property type="evidence" value="ECO:0007669"/>
    <property type="project" value="UniProtKB-KW"/>
</dbReference>
<dbReference type="CDD" id="cd00770">
    <property type="entry name" value="SerRS_core"/>
    <property type="match status" value="1"/>
</dbReference>
<feature type="binding site" evidence="9">
    <location>
        <begin position="252"/>
        <end position="254"/>
    </location>
    <ligand>
        <name>ATP</name>
        <dbReference type="ChEBI" id="CHEBI:30616"/>
    </ligand>
</feature>
<evidence type="ECO:0000256" key="6">
    <source>
        <dbReference type="ARBA" id="ARBA00023146"/>
    </source>
</evidence>
<reference evidence="11 12" key="1">
    <citation type="journal article" date="2016" name="Nat. Commun.">
        <title>Thousands of microbial genomes shed light on interconnected biogeochemical processes in an aquifer system.</title>
        <authorList>
            <person name="Anantharaman K."/>
            <person name="Brown C.T."/>
            <person name="Hug L.A."/>
            <person name="Sharon I."/>
            <person name="Castelle C.J."/>
            <person name="Probst A.J."/>
            <person name="Thomas B.C."/>
            <person name="Singh A."/>
            <person name="Wilkins M.J."/>
            <person name="Karaoz U."/>
            <person name="Brodie E.L."/>
            <person name="Williams K.H."/>
            <person name="Hubbard S.S."/>
            <person name="Banfield J.F."/>
        </authorList>
    </citation>
    <scope>NUCLEOTIDE SEQUENCE [LARGE SCALE GENOMIC DNA]</scope>
</reference>
<dbReference type="PANTHER" id="PTHR11778">
    <property type="entry name" value="SERYL-TRNA SYNTHETASE"/>
    <property type="match status" value="1"/>
</dbReference>
<dbReference type="EMBL" id="MGKT01000006">
    <property type="protein sequence ID" value="OGN30981.1"/>
    <property type="molecule type" value="Genomic_DNA"/>
</dbReference>
<feature type="binding site" evidence="8">
    <location>
        <position position="221"/>
    </location>
    <ligand>
        <name>L-serine</name>
        <dbReference type="ChEBI" id="CHEBI:33384"/>
    </ligand>
</feature>
<dbReference type="Pfam" id="PF00587">
    <property type="entry name" value="tRNA-synt_2b"/>
    <property type="match status" value="1"/>
</dbReference>
<feature type="binding site" evidence="8">
    <location>
        <position position="372"/>
    </location>
    <ligand>
        <name>L-serine</name>
        <dbReference type="ChEBI" id="CHEBI:33384"/>
    </ligand>
</feature>
<evidence type="ECO:0000256" key="8">
    <source>
        <dbReference type="PIRSR" id="PIRSR001529-1"/>
    </source>
</evidence>
<evidence type="ECO:0000256" key="1">
    <source>
        <dbReference type="ARBA" id="ARBA00012840"/>
    </source>
</evidence>
<keyword evidence="3" id="KW-0547">Nucleotide-binding</keyword>
<dbReference type="PRINTS" id="PR00981">
    <property type="entry name" value="TRNASYNTHSER"/>
</dbReference>
<dbReference type="PIRSF" id="PIRSF001529">
    <property type="entry name" value="Ser-tRNA-synth_IIa"/>
    <property type="match status" value="1"/>
</dbReference>
<dbReference type="EC" id="6.1.1.11" evidence="1 7"/>
<keyword evidence="6" id="KW-0030">Aminoacyl-tRNA synthetase</keyword>
<feature type="binding site" evidence="9">
    <location>
        <begin position="339"/>
        <end position="342"/>
    </location>
    <ligand>
        <name>ATP</name>
        <dbReference type="ChEBI" id="CHEBI:30616"/>
    </ligand>
</feature>
<sequence length="414" mass="46774">MLDIKYIREHAELIKQNNINRGVEVDLERLFALDSDRRAHISQIEELRAKRNLSSRSKPSDVEIAEMKKTGDLISQLEKELDSIGNDYVPLLKSVPNLTHPDAPIGGENDFKVIDTAGGEPKFKFPAKDHEELMLSLDLIDFERAAKTTAAKFFFAKNDLVVLNNALIRYGIDILRKHGFTVMETPDIVNNQILEGVGFSPRGPESNTYMLADTDLSLIATAEITLGGYHADEIIDLSKGPLKYAGISHCFRKEAGAYGKASKGIYRVHQFTKLEMFVYCKPDESENIHKQLLDIEREIVDGLQIPYRVIDTASRDLGAPAYRKYDIEAWMVMNNGYGEITSTSNCTDYQARRLNIRYRKENGETEYTHTLNGTAVVTSRFPVAIFENFQKEDGSIEIPKALRPYMDGQKKIGK</sequence>
<dbReference type="PROSITE" id="PS50862">
    <property type="entry name" value="AA_TRNA_LIGASE_II"/>
    <property type="match status" value="1"/>
</dbReference>
<accession>A0A1F8H0B5</accession>
<dbReference type="AlphaFoldDB" id="A0A1F8H0B5"/>
<comment type="caution">
    <text evidence="11">The sequence shown here is derived from an EMBL/GenBank/DDBJ whole genome shotgun (WGS) entry which is preliminary data.</text>
</comment>
<evidence type="ECO:0000313" key="12">
    <source>
        <dbReference type="Proteomes" id="UP000177111"/>
    </source>
</evidence>
<dbReference type="GO" id="GO:0006434">
    <property type="term" value="P:seryl-tRNA aminoacylation"/>
    <property type="evidence" value="ECO:0007669"/>
    <property type="project" value="UniProtKB-UniRule"/>
</dbReference>
<evidence type="ECO:0000256" key="2">
    <source>
        <dbReference type="ARBA" id="ARBA00022598"/>
    </source>
</evidence>
<dbReference type="InterPro" id="IPR015866">
    <property type="entry name" value="Ser-tRNA-synth_1_N"/>
</dbReference>
<dbReference type="InterPro" id="IPR002317">
    <property type="entry name" value="Ser-tRNA-ligase_type_1"/>
</dbReference>
<gene>
    <name evidence="11" type="ORF">A3I96_01645</name>
</gene>
<evidence type="ECO:0000256" key="3">
    <source>
        <dbReference type="ARBA" id="ARBA00022741"/>
    </source>
</evidence>
<keyword evidence="2 11" id="KW-0436">Ligase</keyword>
<evidence type="ECO:0000256" key="4">
    <source>
        <dbReference type="ARBA" id="ARBA00022840"/>
    </source>
</evidence>
<dbReference type="GO" id="GO:0004828">
    <property type="term" value="F:serine-tRNA ligase activity"/>
    <property type="evidence" value="ECO:0007669"/>
    <property type="project" value="UniProtKB-UniRule"/>
</dbReference>
<feature type="site" description="Important for serine binding" evidence="8">
    <location>
        <position position="374"/>
    </location>
</feature>
<dbReference type="Pfam" id="PF02403">
    <property type="entry name" value="Seryl_tRNA_N"/>
    <property type="match status" value="1"/>
</dbReference>
<evidence type="ECO:0000313" key="11">
    <source>
        <dbReference type="EMBL" id="OGN30981.1"/>
    </source>
</evidence>
<dbReference type="GO" id="GO:0005737">
    <property type="term" value="C:cytoplasm"/>
    <property type="evidence" value="ECO:0007669"/>
    <property type="project" value="UniProtKB-UniRule"/>
</dbReference>
<feature type="binding site" evidence="9">
    <location>
        <begin position="268"/>
        <end position="271"/>
    </location>
    <ligand>
        <name>ATP</name>
        <dbReference type="ChEBI" id="CHEBI:30616"/>
    </ligand>
</feature>
<proteinExistence type="predicted"/>
<evidence type="ECO:0000259" key="10">
    <source>
        <dbReference type="PROSITE" id="PS50862"/>
    </source>
</evidence>
<feature type="domain" description="Aminoacyl-transfer RNA synthetases class-II family profile" evidence="10">
    <location>
        <begin position="173"/>
        <end position="404"/>
    </location>
</feature>
<dbReference type="Proteomes" id="UP000177111">
    <property type="component" value="Unassembled WGS sequence"/>
</dbReference>
<dbReference type="InterPro" id="IPR006195">
    <property type="entry name" value="aa-tRNA-synth_II"/>
</dbReference>
<dbReference type="InterPro" id="IPR010978">
    <property type="entry name" value="tRNA-bd_arm"/>
</dbReference>
<dbReference type="InterPro" id="IPR002314">
    <property type="entry name" value="aa-tRNA-synt_IIb"/>
</dbReference>
<dbReference type="NCBIfam" id="TIGR00414">
    <property type="entry name" value="serS"/>
    <property type="match status" value="1"/>
</dbReference>
<dbReference type="Gene3D" id="3.30.930.10">
    <property type="entry name" value="Bira Bifunctional Protein, Domain 2"/>
    <property type="match status" value="1"/>
</dbReference>
<protein>
    <recommendedName>
        <fullName evidence="1 7">Serine--tRNA ligase</fullName>
        <ecNumber evidence="1 7">6.1.1.11</ecNumber>
    </recommendedName>
</protein>
<evidence type="ECO:0000256" key="9">
    <source>
        <dbReference type="PIRSR" id="PIRSR001529-2"/>
    </source>
</evidence>
<feature type="binding site" evidence="8">
    <location>
        <position position="275"/>
    </location>
    <ligand>
        <name>L-serine</name>
        <dbReference type="ChEBI" id="CHEBI:33384"/>
    </ligand>
</feature>
<evidence type="ECO:0000256" key="7">
    <source>
        <dbReference type="NCBIfam" id="TIGR00414"/>
    </source>
</evidence>
<dbReference type="InterPro" id="IPR033729">
    <property type="entry name" value="SerRS_core"/>
</dbReference>
<evidence type="ECO:0000256" key="5">
    <source>
        <dbReference type="ARBA" id="ARBA00022917"/>
    </source>
</evidence>
<dbReference type="Gene3D" id="1.10.287.40">
    <property type="entry name" value="Serine-tRNA synthetase, tRNA binding domain"/>
    <property type="match status" value="1"/>
</dbReference>
<feature type="binding site" evidence="8">
    <location>
        <position position="252"/>
    </location>
    <ligand>
        <name>L-serine</name>
        <dbReference type="ChEBI" id="CHEBI:33384"/>
    </ligand>
</feature>
<dbReference type="InterPro" id="IPR042103">
    <property type="entry name" value="SerRS_1_N_sf"/>
</dbReference>
<dbReference type="SUPFAM" id="SSF55681">
    <property type="entry name" value="Class II aaRS and biotin synthetases"/>
    <property type="match status" value="1"/>
</dbReference>
<keyword evidence="5" id="KW-0648">Protein biosynthesis</keyword>